<dbReference type="AlphaFoldDB" id="A0A450VXV7"/>
<gene>
    <name evidence="1" type="ORF">BECKH772C_GA0070978_106261</name>
</gene>
<reference evidence="1" key="1">
    <citation type="submission" date="2019-02" db="EMBL/GenBank/DDBJ databases">
        <authorList>
            <person name="Gruber-Vodicka R. H."/>
            <person name="Seah K. B. B."/>
        </authorList>
    </citation>
    <scope>NUCLEOTIDE SEQUENCE</scope>
    <source>
        <strain evidence="1">BECK_SA2B12</strain>
    </source>
</reference>
<dbReference type="EMBL" id="CAADFJ010000626">
    <property type="protein sequence ID" value="VFK09637.1"/>
    <property type="molecule type" value="Genomic_DNA"/>
</dbReference>
<evidence type="ECO:0000313" key="1">
    <source>
        <dbReference type="EMBL" id="VFK09637.1"/>
    </source>
</evidence>
<protein>
    <submittedName>
        <fullName evidence="1">Uncharacterized protein</fullName>
    </submittedName>
</protein>
<sequence>MGPGFIFLDSLTKGMHQSQKEGVMAFRCFIDFRVDLPGNVVAISHHCRVMVCTILFQSLIARILNKMTKSGKADD</sequence>
<name>A0A450VXV7_9GAMM</name>
<accession>A0A450VXV7</accession>
<organism evidence="1">
    <name type="scientific">Candidatus Kentrum eta</name>
    <dbReference type="NCBI Taxonomy" id="2126337"/>
    <lineage>
        <taxon>Bacteria</taxon>
        <taxon>Pseudomonadati</taxon>
        <taxon>Pseudomonadota</taxon>
        <taxon>Gammaproteobacteria</taxon>
        <taxon>Candidatus Kentrum</taxon>
    </lineage>
</organism>
<proteinExistence type="predicted"/>